<evidence type="ECO:0000313" key="3">
    <source>
        <dbReference type="EMBL" id="KAF2071794.1"/>
    </source>
</evidence>
<dbReference type="GO" id="GO:0006508">
    <property type="term" value="P:proteolysis"/>
    <property type="evidence" value="ECO:0007669"/>
    <property type="project" value="TreeGrafter"/>
</dbReference>
<feature type="compositionally biased region" description="Polar residues" evidence="1">
    <location>
        <begin position="1"/>
        <end position="17"/>
    </location>
</feature>
<dbReference type="Pfam" id="PF09286">
    <property type="entry name" value="Pro-kuma_activ"/>
    <property type="match status" value="1"/>
</dbReference>
<proteinExistence type="predicted"/>
<gene>
    <name evidence="3" type="ORF">CYY_006901</name>
</gene>
<dbReference type="CDD" id="cd11377">
    <property type="entry name" value="Pro-peptidase_S53"/>
    <property type="match status" value="1"/>
</dbReference>
<dbReference type="PANTHER" id="PTHR14218:SF15">
    <property type="entry name" value="TRIPEPTIDYL-PEPTIDASE 1"/>
    <property type="match status" value="1"/>
</dbReference>
<dbReference type="GO" id="GO:0008240">
    <property type="term" value="F:tripeptidyl-peptidase activity"/>
    <property type="evidence" value="ECO:0007669"/>
    <property type="project" value="TreeGrafter"/>
</dbReference>
<dbReference type="OrthoDB" id="409122at2759"/>
<reference evidence="3" key="1">
    <citation type="submission" date="2020-01" db="EMBL/GenBank/DDBJ databases">
        <title>Development of genomics and gene disruption for Polysphondylium violaceum indicates a role for the polyketide synthase stlB in stalk morphogenesis.</title>
        <authorList>
            <person name="Narita B."/>
            <person name="Kawabe Y."/>
            <person name="Kin K."/>
            <person name="Saito T."/>
            <person name="Gibbs R."/>
            <person name="Kuspa A."/>
            <person name="Muzny D."/>
            <person name="Queller D."/>
            <person name="Richards S."/>
            <person name="Strassman J."/>
            <person name="Sucgang R."/>
            <person name="Worley K."/>
            <person name="Schaap P."/>
        </authorList>
    </citation>
    <scope>NUCLEOTIDE SEQUENCE</scope>
    <source>
        <strain evidence="3">QSvi11</strain>
    </source>
</reference>
<protein>
    <recommendedName>
        <fullName evidence="2">Peptidase S53 activation domain-containing protein</fullName>
    </recommendedName>
</protein>
<dbReference type="InterPro" id="IPR050819">
    <property type="entry name" value="Tripeptidyl-peptidase_I"/>
</dbReference>
<dbReference type="InterPro" id="IPR015366">
    <property type="entry name" value="S53_propep"/>
</dbReference>
<comment type="caution">
    <text evidence="3">The sequence shown here is derived from an EMBL/GenBank/DDBJ whole genome shotgun (WGS) entry which is preliminary data.</text>
</comment>
<dbReference type="AlphaFoldDB" id="A0A8J4PSP9"/>
<evidence type="ECO:0000313" key="4">
    <source>
        <dbReference type="Proteomes" id="UP000695562"/>
    </source>
</evidence>
<dbReference type="GO" id="GO:0004175">
    <property type="term" value="F:endopeptidase activity"/>
    <property type="evidence" value="ECO:0007669"/>
    <property type="project" value="TreeGrafter"/>
</dbReference>
<dbReference type="Proteomes" id="UP000695562">
    <property type="component" value="Unassembled WGS sequence"/>
</dbReference>
<dbReference type="EMBL" id="AJWJ01000338">
    <property type="protein sequence ID" value="KAF2071794.1"/>
    <property type="molecule type" value="Genomic_DNA"/>
</dbReference>
<evidence type="ECO:0000259" key="2">
    <source>
        <dbReference type="SMART" id="SM00944"/>
    </source>
</evidence>
<sequence>MTTAAHQSSTHPGTVNRTPHFAKYTKDVGTAEPSSQINFMIALKLRNTGWVTDSLEDVSNPKSKNYGQHLTKEEVEGMTRPTQEVFDKVINYLKSKGITGCQEGDNVKVTTTIDKTQKLFNTVIHKFSQPSGDQNDTIYKRVGTFTIPNELQQCVDIVVGF</sequence>
<dbReference type="SUPFAM" id="SSF54897">
    <property type="entry name" value="Protease propeptides/inhibitors"/>
    <property type="match status" value="1"/>
</dbReference>
<organism evidence="3 4">
    <name type="scientific">Polysphondylium violaceum</name>
    <dbReference type="NCBI Taxonomy" id="133409"/>
    <lineage>
        <taxon>Eukaryota</taxon>
        <taxon>Amoebozoa</taxon>
        <taxon>Evosea</taxon>
        <taxon>Eumycetozoa</taxon>
        <taxon>Dictyostelia</taxon>
        <taxon>Dictyosteliales</taxon>
        <taxon>Dictyosteliaceae</taxon>
        <taxon>Polysphondylium</taxon>
    </lineage>
</organism>
<evidence type="ECO:0000256" key="1">
    <source>
        <dbReference type="SAM" id="MobiDB-lite"/>
    </source>
</evidence>
<dbReference type="SMART" id="SM00944">
    <property type="entry name" value="Pro-kuma_activ"/>
    <property type="match status" value="1"/>
</dbReference>
<accession>A0A8J4PSP9</accession>
<keyword evidence="4" id="KW-1185">Reference proteome</keyword>
<name>A0A8J4PSP9_9MYCE</name>
<feature type="region of interest" description="Disordered" evidence="1">
    <location>
        <begin position="1"/>
        <end position="20"/>
    </location>
</feature>
<dbReference type="PANTHER" id="PTHR14218">
    <property type="entry name" value="PROTEASE S8 TRIPEPTIDYL PEPTIDASE I CLN2"/>
    <property type="match status" value="1"/>
</dbReference>
<feature type="domain" description="Peptidase S53 activation" evidence="2">
    <location>
        <begin position="22"/>
        <end position="161"/>
    </location>
</feature>